<evidence type="ECO:0000256" key="1">
    <source>
        <dbReference type="SAM" id="MobiDB-lite"/>
    </source>
</evidence>
<dbReference type="EMBL" id="JANVFT010000028">
    <property type="protein sequence ID" value="KAJ4496438.1"/>
    <property type="molecule type" value="Genomic_DNA"/>
</dbReference>
<evidence type="ECO:0000313" key="2">
    <source>
        <dbReference type="EMBL" id="KAJ4496438.1"/>
    </source>
</evidence>
<accession>A0ABQ8VJ71</accession>
<evidence type="ECO:0000313" key="3">
    <source>
        <dbReference type="Proteomes" id="UP001150217"/>
    </source>
</evidence>
<sequence>MQKDLDTKERNTGRRESRLGMSIILTFSKGSSSHKAAFQQQNQPKVNILASEECAQCHDGSQTHPYIEADAQAPAGATIPVASLVPFTELPSSFDYSGFLSSMNPPSGPMTDELNTEANSLTPAHPFHNPDITRSSTSLPAANSQEDPCGVAVRDSSEDSAIFSPAPLPSRRLSALRLTFILN</sequence>
<feature type="region of interest" description="Disordered" evidence="1">
    <location>
        <begin position="122"/>
        <end position="148"/>
    </location>
</feature>
<keyword evidence="3" id="KW-1185">Reference proteome</keyword>
<name>A0ABQ8VJ71_9AGAR</name>
<proteinExistence type="predicted"/>
<protein>
    <recommendedName>
        <fullName evidence="4">Cytochrome c domain-containing protein</fullName>
    </recommendedName>
</protein>
<reference evidence="2" key="1">
    <citation type="submission" date="2022-08" db="EMBL/GenBank/DDBJ databases">
        <title>A Global Phylogenomic Analysis of the Shiitake Genus Lentinula.</title>
        <authorList>
            <consortium name="DOE Joint Genome Institute"/>
            <person name="Sierra-Patev S."/>
            <person name="Min B."/>
            <person name="Naranjo-Ortiz M."/>
            <person name="Looney B."/>
            <person name="Konkel Z."/>
            <person name="Slot J.C."/>
            <person name="Sakamoto Y."/>
            <person name="Steenwyk J.L."/>
            <person name="Rokas A."/>
            <person name="Carro J."/>
            <person name="Camarero S."/>
            <person name="Ferreira P."/>
            <person name="Molpeceres G."/>
            <person name="Ruiz-Duenas F.J."/>
            <person name="Serrano A."/>
            <person name="Henrissat B."/>
            <person name="Drula E."/>
            <person name="Hughes K.W."/>
            <person name="Mata J.L."/>
            <person name="Ishikawa N.K."/>
            <person name="Vargas-Isla R."/>
            <person name="Ushijima S."/>
            <person name="Smith C.A."/>
            <person name="Ahrendt S."/>
            <person name="Andreopoulos W."/>
            <person name="He G."/>
            <person name="Labutti K."/>
            <person name="Lipzen A."/>
            <person name="Ng V."/>
            <person name="Riley R."/>
            <person name="Sandor L."/>
            <person name="Barry K."/>
            <person name="Martinez A.T."/>
            <person name="Xiao Y."/>
            <person name="Gibbons J.G."/>
            <person name="Terashima K."/>
            <person name="Grigoriev I.V."/>
            <person name="Hibbett D.S."/>
        </authorList>
    </citation>
    <scope>NUCLEOTIDE SEQUENCE</scope>
    <source>
        <strain evidence="2">RHP3577 ss4</strain>
    </source>
</reference>
<evidence type="ECO:0008006" key="4">
    <source>
        <dbReference type="Google" id="ProtNLM"/>
    </source>
</evidence>
<gene>
    <name evidence="2" type="ORF">C8R41DRAFT_918492</name>
</gene>
<feature type="compositionally biased region" description="Polar residues" evidence="1">
    <location>
        <begin position="132"/>
        <end position="146"/>
    </location>
</feature>
<dbReference type="Proteomes" id="UP001150217">
    <property type="component" value="Unassembled WGS sequence"/>
</dbReference>
<comment type="caution">
    <text evidence="2">The sequence shown here is derived from an EMBL/GenBank/DDBJ whole genome shotgun (WGS) entry which is preliminary data.</text>
</comment>
<organism evidence="2 3">
    <name type="scientific">Lentinula lateritia</name>
    <dbReference type="NCBI Taxonomy" id="40482"/>
    <lineage>
        <taxon>Eukaryota</taxon>
        <taxon>Fungi</taxon>
        <taxon>Dikarya</taxon>
        <taxon>Basidiomycota</taxon>
        <taxon>Agaricomycotina</taxon>
        <taxon>Agaricomycetes</taxon>
        <taxon>Agaricomycetidae</taxon>
        <taxon>Agaricales</taxon>
        <taxon>Marasmiineae</taxon>
        <taxon>Omphalotaceae</taxon>
        <taxon>Lentinula</taxon>
    </lineage>
</organism>